<name>A0ABV2JSD8_9GAMM</name>
<protein>
    <submittedName>
        <fullName evidence="8">Flagellar hook-associated protein 3 FlgL</fullName>
    </submittedName>
</protein>
<organism evidence="8 9">
    <name type="scientific">Dyella japonica</name>
    <dbReference type="NCBI Taxonomy" id="231455"/>
    <lineage>
        <taxon>Bacteria</taxon>
        <taxon>Pseudomonadati</taxon>
        <taxon>Pseudomonadota</taxon>
        <taxon>Gammaproteobacteria</taxon>
        <taxon>Lysobacterales</taxon>
        <taxon>Rhodanobacteraceae</taxon>
        <taxon>Dyella</taxon>
    </lineage>
</organism>
<evidence type="ECO:0000256" key="3">
    <source>
        <dbReference type="ARBA" id="ARBA00005709"/>
    </source>
</evidence>
<evidence type="ECO:0000313" key="9">
    <source>
        <dbReference type="Proteomes" id="UP001549184"/>
    </source>
</evidence>
<comment type="caution">
    <text evidence="8">The sequence shown here is derived from an EMBL/GenBank/DDBJ whole genome shotgun (WGS) entry which is preliminary data.</text>
</comment>
<keyword evidence="8" id="KW-0282">Flagellum</keyword>
<evidence type="ECO:0000256" key="2">
    <source>
        <dbReference type="ARBA" id="ARBA00004613"/>
    </source>
</evidence>
<reference evidence="8 9" key="1">
    <citation type="submission" date="2024-06" db="EMBL/GenBank/DDBJ databases">
        <title>Sorghum-associated microbial communities from plants grown in Nebraska, USA.</title>
        <authorList>
            <person name="Schachtman D."/>
        </authorList>
    </citation>
    <scope>NUCLEOTIDE SEQUENCE [LARGE SCALE GENOMIC DNA]</scope>
    <source>
        <strain evidence="8 9">1073</strain>
    </source>
</reference>
<feature type="domain" description="Flagellin C-terminal" evidence="7">
    <location>
        <begin position="327"/>
        <end position="409"/>
    </location>
</feature>
<dbReference type="SUPFAM" id="SSF64518">
    <property type="entry name" value="Phase 1 flagellin"/>
    <property type="match status" value="1"/>
</dbReference>
<proteinExistence type="inferred from homology"/>
<keyword evidence="4" id="KW-0964">Secreted</keyword>
<evidence type="ECO:0000313" key="8">
    <source>
        <dbReference type="EMBL" id="MET3651734.1"/>
    </source>
</evidence>
<sequence>MMRLSTSWMYQQSLNTMISQQSALAATQNQVDTGNRINVASDDPAGAGQVVSLNHVLASNAQYSSTIDSATTRLNTEASTLTSVNSALDSARTLALQAVNGTLSSSDRNSLASQLTQIRDQLMQLANTTDSNGNALFAGTSTTKTPFQVGVNGAVSYSGNDAQQRSSVGSGLQVPTSDPGSGLFMNIPAGNGTFEASAGSANTGTLVVGSNSVTDLSAWNSTSAASGGGYTITFAAGGAWTATDANGNAVLDSSGNPVGGTYTDGGSISFNGMTIAMSGTPAAGDSVSVATGGQQDVFSTLNNMISALQNGGTTDTQLTNVMSRQIESIDQTQSAISSVQVSIGGRLDTLQQQQGAYQDLSVTYKSALSDVQGADAYTAISNLSLQQTALQASQQMFAQVKSMSLFNYLK</sequence>
<evidence type="ECO:0000259" key="6">
    <source>
        <dbReference type="Pfam" id="PF00669"/>
    </source>
</evidence>
<keyword evidence="8" id="KW-0966">Cell projection</keyword>
<dbReference type="EMBL" id="JBEPMU010000002">
    <property type="protein sequence ID" value="MET3651734.1"/>
    <property type="molecule type" value="Genomic_DNA"/>
</dbReference>
<comment type="similarity">
    <text evidence="3">Belongs to the bacterial flagellin family.</text>
</comment>
<dbReference type="Proteomes" id="UP001549184">
    <property type="component" value="Unassembled WGS sequence"/>
</dbReference>
<comment type="subcellular location">
    <subcellularLocation>
        <location evidence="1">Bacterial flagellum</location>
    </subcellularLocation>
    <subcellularLocation>
        <location evidence="2">Secreted</location>
    </subcellularLocation>
</comment>
<feature type="domain" description="Flagellin N-terminal" evidence="6">
    <location>
        <begin position="5"/>
        <end position="142"/>
    </location>
</feature>
<evidence type="ECO:0000259" key="7">
    <source>
        <dbReference type="Pfam" id="PF00700"/>
    </source>
</evidence>
<evidence type="ECO:0000256" key="5">
    <source>
        <dbReference type="ARBA" id="ARBA00023143"/>
    </source>
</evidence>
<dbReference type="InterPro" id="IPR046358">
    <property type="entry name" value="Flagellin_C"/>
</dbReference>
<dbReference type="RefSeq" id="WP_354013173.1">
    <property type="nucleotide sequence ID" value="NZ_JBEPMU010000002.1"/>
</dbReference>
<keyword evidence="5" id="KW-0975">Bacterial flagellum</keyword>
<dbReference type="NCBIfam" id="TIGR02550">
    <property type="entry name" value="flagell_flgL"/>
    <property type="match status" value="1"/>
</dbReference>
<dbReference type="InterPro" id="IPR001029">
    <property type="entry name" value="Flagellin_N"/>
</dbReference>
<dbReference type="Pfam" id="PF00700">
    <property type="entry name" value="Flagellin_C"/>
    <property type="match status" value="1"/>
</dbReference>
<dbReference type="InterPro" id="IPR013384">
    <property type="entry name" value="Flagell_FlgL"/>
</dbReference>
<evidence type="ECO:0000256" key="1">
    <source>
        <dbReference type="ARBA" id="ARBA00004365"/>
    </source>
</evidence>
<dbReference type="Pfam" id="PF00669">
    <property type="entry name" value="Flagellin_N"/>
    <property type="match status" value="1"/>
</dbReference>
<dbReference type="Gene3D" id="1.20.1330.10">
    <property type="entry name" value="f41 fragment of flagellin, N-terminal domain"/>
    <property type="match status" value="2"/>
</dbReference>
<dbReference type="PANTHER" id="PTHR42792">
    <property type="entry name" value="FLAGELLIN"/>
    <property type="match status" value="1"/>
</dbReference>
<gene>
    <name evidence="8" type="ORF">ABIC75_001456</name>
</gene>
<dbReference type="PANTHER" id="PTHR42792:SF1">
    <property type="entry name" value="FLAGELLAR HOOK-ASSOCIATED PROTEIN 3"/>
    <property type="match status" value="1"/>
</dbReference>
<keyword evidence="8" id="KW-0969">Cilium</keyword>
<accession>A0ABV2JSD8</accession>
<evidence type="ECO:0000256" key="4">
    <source>
        <dbReference type="ARBA" id="ARBA00022525"/>
    </source>
</evidence>
<dbReference type="PRINTS" id="PR00207">
    <property type="entry name" value="FLAGELLIN"/>
</dbReference>
<dbReference type="InterPro" id="IPR001492">
    <property type="entry name" value="Flagellin"/>
</dbReference>
<keyword evidence="9" id="KW-1185">Reference proteome</keyword>